<evidence type="ECO:0000259" key="7">
    <source>
        <dbReference type="Pfam" id="PF00330"/>
    </source>
</evidence>
<dbReference type="GO" id="GO:0009098">
    <property type="term" value="P:L-leucine biosynthetic process"/>
    <property type="evidence" value="ECO:0007669"/>
    <property type="project" value="UniProtKB-UniRule"/>
</dbReference>
<keyword evidence="6" id="KW-0432">Leucine biosynthesis</keyword>
<dbReference type="UniPathway" id="UPA00048">
    <property type="reaction ID" value="UER00071"/>
</dbReference>
<reference evidence="8 9" key="1">
    <citation type="submission" date="2015-07" db="EMBL/GenBank/DDBJ databases">
        <title>Genome sequence of Leptolinea tardivitalis DSM 16556.</title>
        <authorList>
            <person name="Hemp J."/>
            <person name="Ward L.M."/>
            <person name="Pace L.A."/>
            <person name="Fischer W.W."/>
        </authorList>
    </citation>
    <scope>NUCLEOTIDE SEQUENCE [LARGE SCALE GENOMIC DNA]</scope>
    <source>
        <strain evidence="8 9">YMTK-2</strain>
    </source>
</reference>
<evidence type="ECO:0000256" key="4">
    <source>
        <dbReference type="ARBA" id="ARBA00023014"/>
    </source>
</evidence>
<organism evidence="8 9">
    <name type="scientific">Leptolinea tardivitalis</name>
    <dbReference type="NCBI Taxonomy" id="229920"/>
    <lineage>
        <taxon>Bacteria</taxon>
        <taxon>Bacillati</taxon>
        <taxon>Chloroflexota</taxon>
        <taxon>Anaerolineae</taxon>
        <taxon>Anaerolineales</taxon>
        <taxon>Anaerolineaceae</taxon>
        <taxon>Leptolinea</taxon>
    </lineage>
</organism>
<dbReference type="InterPro" id="IPR011826">
    <property type="entry name" value="HAcnase/IPMdehydase_lsu_prok"/>
</dbReference>
<dbReference type="SUPFAM" id="SSF53732">
    <property type="entry name" value="Aconitase iron-sulfur domain"/>
    <property type="match status" value="1"/>
</dbReference>
<keyword evidence="2 6" id="KW-0479">Metal-binding</keyword>
<keyword evidence="5 6" id="KW-0456">Lyase</keyword>
<comment type="cofactor">
    <cofactor evidence="6">
        <name>[4Fe-4S] cluster</name>
        <dbReference type="ChEBI" id="CHEBI:49883"/>
    </cofactor>
    <text evidence="6">Binds 1 [4Fe-4S] cluster per subunit.</text>
</comment>
<sequence>MGQTISEQILSHKAGQNVKPGEFVVIEPDVVMSHDSLTPSIIKILKEELAASIKYPERLVFVFDHVSPASTVGTADLQNLVRRFAREQNIRLFDVGRGICHQVLVEEAIAFPGAVAVGADSHSTSYGAVGAFGTGMGSTDVALIWATGKTWLRVPETIRVNFNGQLPAHVDVKDMALKIGRILSISGANYMAVEYHGIDWMPLPGRQTLASMAVEMGAKVGIIPPTGNLPEHLQKPDWLYIDSNAHYRQVVNVELEDLCPQVSIPHSVDHVSDIQDVTGTHVDVVFLGTCTNGRHEDLAEAASLLKGKRIAPGIRMIITPASSREMSKAASDGTLSTLIEAGALITSPGCGMCMGRHNGTLGDGDVCLSTANRNFKGRMGAPTSQIYLASPGVAAATALRGVISDPREL</sequence>
<evidence type="ECO:0000256" key="6">
    <source>
        <dbReference type="HAMAP-Rule" id="MF_01027"/>
    </source>
</evidence>
<dbReference type="PANTHER" id="PTHR43822:SF21">
    <property type="entry name" value="3-ISOPROPYLMALATE DEHYDRATASE LARGE SUBUNIT 1"/>
    <property type="match status" value="1"/>
</dbReference>
<dbReference type="EMBL" id="LGCK01000008">
    <property type="protein sequence ID" value="KPL72392.1"/>
    <property type="molecule type" value="Genomic_DNA"/>
</dbReference>
<keyword evidence="1 6" id="KW-0004">4Fe-4S</keyword>
<dbReference type="NCBIfam" id="NF001614">
    <property type="entry name" value="PRK00402.1"/>
    <property type="match status" value="1"/>
</dbReference>
<keyword evidence="6" id="KW-0028">Amino-acid biosynthesis</keyword>
<evidence type="ECO:0000313" key="8">
    <source>
        <dbReference type="EMBL" id="KPL72392.1"/>
    </source>
</evidence>
<keyword evidence="3 6" id="KW-0408">Iron</keyword>
<feature type="binding site" evidence="6">
    <location>
        <position position="353"/>
    </location>
    <ligand>
        <name>[4Fe-4S] cluster</name>
        <dbReference type="ChEBI" id="CHEBI:49883"/>
    </ligand>
</feature>
<dbReference type="NCBIfam" id="TIGR02086">
    <property type="entry name" value="IPMI_arch"/>
    <property type="match status" value="1"/>
</dbReference>
<evidence type="ECO:0000256" key="5">
    <source>
        <dbReference type="ARBA" id="ARBA00023239"/>
    </source>
</evidence>
<dbReference type="GO" id="GO:0003861">
    <property type="term" value="F:3-isopropylmalate dehydratase activity"/>
    <property type="evidence" value="ECO:0007669"/>
    <property type="project" value="UniProtKB-UniRule"/>
</dbReference>
<gene>
    <name evidence="6" type="primary">leuC</name>
    <name evidence="8" type="ORF">ADM99_08170</name>
</gene>
<feature type="binding site" evidence="6">
    <location>
        <position position="350"/>
    </location>
    <ligand>
        <name>[4Fe-4S] cluster</name>
        <dbReference type="ChEBI" id="CHEBI:49883"/>
    </ligand>
</feature>
<dbReference type="InterPro" id="IPR015931">
    <property type="entry name" value="Acnase/IPM_dHydase_lsu_aba_1/3"/>
</dbReference>
<keyword evidence="9" id="KW-1185">Reference proteome</keyword>
<dbReference type="GO" id="GO:0046872">
    <property type="term" value="F:metal ion binding"/>
    <property type="evidence" value="ECO:0007669"/>
    <property type="project" value="UniProtKB-KW"/>
</dbReference>
<dbReference type="PROSITE" id="PS00450">
    <property type="entry name" value="ACONITASE_1"/>
    <property type="match status" value="1"/>
</dbReference>
<dbReference type="HAMAP" id="MF_01027">
    <property type="entry name" value="LeuC_type2"/>
    <property type="match status" value="1"/>
</dbReference>
<dbReference type="Gene3D" id="3.30.499.10">
    <property type="entry name" value="Aconitase, domain 3"/>
    <property type="match status" value="2"/>
</dbReference>
<dbReference type="STRING" id="229920.ADM99_08170"/>
<feature type="binding site" evidence="6">
    <location>
        <position position="290"/>
    </location>
    <ligand>
        <name>[4Fe-4S] cluster</name>
        <dbReference type="ChEBI" id="CHEBI:49883"/>
    </ligand>
</feature>
<name>A0A0P6WQQ9_9CHLR</name>
<dbReference type="Pfam" id="PF00330">
    <property type="entry name" value="Aconitase"/>
    <property type="match status" value="1"/>
</dbReference>
<dbReference type="NCBIfam" id="TIGR01343">
    <property type="entry name" value="hacA_fam"/>
    <property type="match status" value="1"/>
</dbReference>
<comment type="subunit">
    <text evidence="6">Heterodimer of LeuC and LeuD.</text>
</comment>
<comment type="function">
    <text evidence="6">Catalyzes the isomerization between 2-isopropylmalate and 3-isopropylmalate, via the formation of 2-isopropylmaleate.</text>
</comment>
<protein>
    <recommendedName>
        <fullName evidence="6">3-isopropylmalate dehydratase large subunit</fullName>
        <ecNumber evidence="6">4.2.1.33</ecNumber>
    </recommendedName>
    <alternativeName>
        <fullName evidence="6">Alpha-IPM isomerase</fullName>
        <shortName evidence="6">IPMI</shortName>
    </alternativeName>
    <alternativeName>
        <fullName evidence="6">Isopropylmalate isomerase</fullName>
    </alternativeName>
</protein>
<keyword evidence="6" id="KW-0100">Branched-chain amino acid biosynthesis</keyword>
<comment type="pathway">
    <text evidence="6">Amino-acid biosynthesis; L-leucine biosynthesis; L-leucine from 3-methyl-2-oxobutanoate: step 2/4.</text>
</comment>
<feature type="domain" description="Aconitase/3-isopropylmalate dehydratase large subunit alpha/beta/alpha" evidence="7">
    <location>
        <begin position="16"/>
        <end position="401"/>
    </location>
</feature>
<proteinExistence type="inferred from homology"/>
<dbReference type="InterPro" id="IPR050067">
    <property type="entry name" value="IPM_dehydratase_rel_enz"/>
</dbReference>
<dbReference type="PATRIC" id="fig|229920.5.peg.724"/>
<comment type="similarity">
    <text evidence="6">Belongs to the aconitase/IPM isomerase family. LeuC type 2 subfamily.</text>
</comment>
<evidence type="ECO:0000256" key="1">
    <source>
        <dbReference type="ARBA" id="ARBA00022485"/>
    </source>
</evidence>
<comment type="catalytic activity">
    <reaction evidence="6">
        <text>(2R,3S)-3-isopropylmalate = (2S)-2-isopropylmalate</text>
        <dbReference type="Rhea" id="RHEA:32287"/>
        <dbReference type="ChEBI" id="CHEBI:1178"/>
        <dbReference type="ChEBI" id="CHEBI:35121"/>
        <dbReference type="EC" id="4.2.1.33"/>
    </reaction>
</comment>
<comment type="caution">
    <text evidence="8">The sequence shown here is derived from an EMBL/GenBank/DDBJ whole genome shotgun (WGS) entry which is preliminary data.</text>
</comment>
<keyword evidence="4 6" id="KW-0411">Iron-sulfur</keyword>
<dbReference type="PROSITE" id="PS01244">
    <property type="entry name" value="ACONITASE_2"/>
    <property type="match status" value="1"/>
</dbReference>
<dbReference type="InterPro" id="IPR036008">
    <property type="entry name" value="Aconitase_4Fe-4S_dom"/>
</dbReference>
<dbReference type="InterPro" id="IPR018136">
    <property type="entry name" value="Aconitase_4Fe-4S_BS"/>
</dbReference>
<dbReference type="OrthoDB" id="9802769at2"/>
<dbReference type="InterPro" id="IPR006251">
    <property type="entry name" value="Homoacnase/IPMdehydase_lsu"/>
</dbReference>
<evidence type="ECO:0000256" key="2">
    <source>
        <dbReference type="ARBA" id="ARBA00022723"/>
    </source>
</evidence>
<dbReference type="AlphaFoldDB" id="A0A0P6WQQ9"/>
<dbReference type="InterPro" id="IPR001030">
    <property type="entry name" value="Acoase/IPM_deHydtase_lsu_aba"/>
</dbReference>
<evidence type="ECO:0000313" key="9">
    <source>
        <dbReference type="Proteomes" id="UP000050430"/>
    </source>
</evidence>
<dbReference type="Proteomes" id="UP000050430">
    <property type="component" value="Unassembled WGS sequence"/>
</dbReference>
<dbReference type="EC" id="4.2.1.33" evidence="6"/>
<dbReference type="PRINTS" id="PR00415">
    <property type="entry name" value="ACONITASE"/>
</dbReference>
<dbReference type="GO" id="GO:0051539">
    <property type="term" value="F:4 iron, 4 sulfur cluster binding"/>
    <property type="evidence" value="ECO:0007669"/>
    <property type="project" value="UniProtKB-KW"/>
</dbReference>
<accession>A0A0P6WQQ9</accession>
<dbReference type="RefSeq" id="WP_062423097.1">
    <property type="nucleotide sequence ID" value="NZ_BBYA01000012.1"/>
</dbReference>
<dbReference type="PANTHER" id="PTHR43822">
    <property type="entry name" value="HOMOACONITASE, MITOCHONDRIAL-RELATED"/>
    <property type="match status" value="1"/>
</dbReference>
<evidence type="ECO:0000256" key="3">
    <source>
        <dbReference type="ARBA" id="ARBA00023004"/>
    </source>
</evidence>